<comment type="caution">
    <text evidence="2">The sequence shown here is derived from an EMBL/GenBank/DDBJ whole genome shotgun (WGS) entry which is preliminary data.</text>
</comment>
<dbReference type="PANTHER" id="PTHR45033">
    <property type="match status" value="1"/>
</dbReference>
<accession>A0A511V9C0</accession>
<reference evidence="2 3" key="1">
    <citation type="submission" date="2019-07" db="EMBL/GenBank/DDBJ databases">
        <title>Whole genome shotgun sequence of Aneurinibacillus danicus NBRC 102444.</title>
        <authorList>
            <person name="Hosoyama A."/>
            <person name="Uohara A."/>
            <person name="Ohji S."/>
            <person name="Ichikawa N."/>
        </authorList>
    </citation>
    <scope>NUCLEOTIDE SEQUENCE [LARGE SCALE GENOMIC DNA]</scope>
    <source>
        <strain evidence="2 3">NBRC 102444</strain>
    </source>
</reference>
<dbReference type="Gene3D" id="3.40.50.720">
    <property type="entry name" value="NAD(P)-binding Rossmann-like Domain"/>
    <property type="match status" value="1"/>
</dbReference>
<gene>
    <name evidence="2" type="ORF">ADA01nite_23010</name>
</gene>
<dbReference type="InterPro" id="IPR020843">
    <property type="entry name" value="ER"/>
</dbReference>
<dbReference type="Gene3D" id="3.90.180.10">
    <property type="entry name" value="Medium-chain alcohol dehydrogenases, catalytic domain"/>
    <property type="match status" value="1"/>
</dbReference>
<dbReference type="InterPro" id="IPR013149">
    <property type="entry name" value="ADH-like_C"/>
</dbReference>
<dbReference type="Pfam" id="PF00107">
    <property type="entry name" value="ADH_zinc_N"/>
    <property type="match status" value="1"/>
</dbReference>
<dbReference type="InterPro" id="IPR013154">
    <property type="entry name" value="ADH-like_N"/>
</dbReference>
<dbReference type="RefSeq" id="WP_146810102.1">
    <property type="nucleotide sequence ID" value="NZ_BJXX01000100.1"/>
</dbReference>
<organism evidence="2 3">
    <name type="scientific">Aneurinibacillus danicus</name>
    <dbReference type="NCBI Taxonomy" id="267746"/>
    <lineage>
        <taxon>Bacteria</taxon>
        <taxon>Bacillati</taxon>
        <taxon>Bacillota</taxon>
        <taxon>Bacilli</taxon>
        <taxon>Bacillales</taxon>
        <taxon>Paenibacillaceae</taxon>
        <taxon>Aneurinibacillus group</taxon>
        <taxon>Aneurinibacillus</taxon>
    </lineage>
</organism>
<keyword evidence="3" id="KW-1185">Reference proteome</keyword>
<evidence type="ECO:0000313" key="3">
    <source>
        <dbReference type="Proteomes" id="UP000321157"/>
    </source>
</evidence>
<dbReference type="OrthoDB" id="9787435at2"/>
<dbReference type="SUPFAM" id="SSF51735">
    <property type="entry name" value="NAD(P)-binding Rossmann-fold domains"/>
    <property type="match status" value="1"/>
</dbReference>
<name>A0A511V9C0_9BACL</name>
<dbReference type="InterPro" id="IPR036291">
    <property type="entry name" value="NAD(P)-bd_dom_sf"/>
</dbReference>
<dbReference type="SUPFAM" id="SSF50129">
    <property type="entry name" value="GroES-like"/>
    <property type="match status" value="1"/>
</dbReference>
<evidence type="ECO:0000259" key="1">
    <source>
        <dbReference type="SMART" id="SM00829"/>
    </source>
</evidence>
<dbReference type="GO" id="GO:0016491">
    <property type="term" value="F:oxidoreductase activity"/>
    <property type="evidence" value="ECO:0007669"/>
    <property type="project" value="InterPro"/>
</dbReference>
<dbReference type="InterPro" id="IPR011032">
    <property type="entry name" value="GroES-like_sf"/>
</dbReference>
<dbReference type="AlphaFoldDB" id="A0A511V9C0"/>
<proteinExistence type="predicted"/>
<evidence type="ECO:0000313" key="2">
    <source>
        <dbReference type="EMBL" id="GEN34841.1"/>
    </source>
</evidence>
<dbReference type="PANTHER" id="PTHR45033:SF3">
    <property type="entry name" value="DEHYDROGENASE, PUTATIVE (AFU_ORTHOLOGUE AFUA_2G13270)-RELATED"/>
    <property type="match status" value="1"/>
</dbReference>
<dbReference type="EMBL" id="BJXX01000100">
    <property type="protein sequence ID" value="GEN34841.1"/>
    <property type="molecule type" value="Genomic_DNA"/>
</dbReference>
<feature type="domain" description="Enoyl reductase (ER)" evidence="1">
    <location>
        <begin position="11"/>
        <end position="327"/>
    </location>
</feature>
<dbReference type="InterPro" id="IPR052711">
    <property type="entry name" value="Zinc_ADH-like"/>
</dbReference>
<sequence length="330" mass="35939">MKAFIHHGLPGFEGAAYRDMPEPTAGPGQVRIRLKTAGLNRRDLRILHAGKEGDPPIILGSDGAGVIDQIGPDVHGIHQGDEVIINPTLHWFKNTPAPPPNYEILGSPTHGTFAEFIVISADQVEPKPSYLSWEEAGVLPLSALTAYRALFTRGRVQSGQTVFIPGAGGGVATYLVQFAKAVGARVCVASRSEEKRQHIRKLGADVIIETGQDWLEALEGDKVDLVIDSVGAATFDKCLTILKPGGTLVTFGATAGDEIQLNLRSFFYGQFNLLGSTMGSQEEFREMLQFITKHQIRPVIDQYFPLSEARQALHRLQETHNFGNIGLHIS</sequence>
<protein>
    <submittedName>
        <fullName evidence="2">Alcohol dehydrogenase</fullName>
    </submittedName>
</protein>
<dbReference type="Pfam" id="PF08240">
    <property type="entry name" value="ADH_N"/>
    <property type="match status" value="1"/>
</dbReference>
<dbReference type="Proteomes" id="UP000321157">
    <property type="component" value="Unassembled WGS sequence"/>
</dbReference>
<dbReference type="SMART" id="SM00829">
    <property type="entry name" value="PKS_ER"/>
    <property type="match status" value="1"/>
</dbReference>